<dbReference type="AlphaFoldDB" id="A0A0R1QC50"/>
<dbReference type="InterPro" id="IPR001296">
    <property type="entry name" value="Glyco_trans_1"/>
</dbReference>
<dbReference type="EMBL" id="AZEU01000232">
    <property type="protein sequence ID" value="KRL42205.1"/>
    <property type="molecule type" value="Genomic_DNA"/>
</dbReference>
<accession>A0A0R1QC50</accession>
<gene>
    <name evidence="2" type="ORF">FD01_GL001955</name>
</gene>
<keyword evidence="3" id="KW-1185">Reference proteome</keyword>
<comment type="caution">
    <text evidence="2">The sequence shown here is derived from an EMBL/GenBank/DDBJ whole genome shotgun (WGS) entry which is preliminary data.</text>
</comment>
<dbReference type="OrthoDB" id="9804196at2"/>
<name>A0A0R1QC50_9LACO</name>
<evidence type="ECO:0000313" key="3">
    <source>
        <dbReference type="Proteomes" id="UP000051790"/>
    </source>
</evidence>
<dbReference type="SUPFAM" id="SSF53756">
    <property type="entry name" value="UDP-Glycosyltransferase/glycogen phosphorylase"/>
    <property type="match status" value="1"/>
</dbReference>
<organism evidence="2 3">
    <name type="scientific">Lacticaseibacillus manihotivorans DSM 13343 = JCM 12514</name>
    <dbReference type="NCBI Taxonomy" id="1423769"/>
    <lineage>
        <taxon>Bacteria</taxon>
        <taxon>Bacillati</taxon>
        <taxon>Bacillota</taxon>
        <taxon>Bacilli</taxon>
        <taxon>Lactobacillales</taxon>
        <taxon>Lactobacillaceae</taxon>
        <taxon>Lacticaseibacillus</taxon>
    </lineage>
</organism>
<dbReference type="Pfam" id="PF00534">
    <property type="entry name" value="Glycos_transf_1"/>
    <property type="match status" value="1"/>
</dbReference>
<dbReference type="PATRIC" id="fig|1423769.4.peg.2104"/>
<dbReference type="Proteomes" id="UP000051790">
    <property type="component" value="Unassembled WGS sequence"/>
</dbReference>
<feature type="domain" description="Glycosyl transferase family 1" evidence="1">
    <location>
        <begin position="170"/>
        <end position="328"/>
    </location>
</feature>
<sequence length="364" mass="42125">MKVCFVAQFPPPIHGLSKAVDTLYNSRLRNKYNFTKINITNNRLIIINLVKLLFSRADYFYLTVSQSRGGNLRDLCIMMLLRITRKRYGVHVHGGLHFREVIYHGMPMWQRKLNIHLLSEVSFAISLSESLRPNFIDIVPEKRIWVIENGVSKDNVPSESEFRVTLTERLNKSVKQVLFLSNLIESKGYRKVLEVAAIERKRIVSGEKQRLKFDFAGAFFDVSERNFFESFVREKKLEDFVTYHGVVKGDKKKQLLQNASIFCLPTWYPVEGQPISMLEAMANGEYIISTKHAAIPDIITSECNGILYDHDVDAVQMHKDMTRLSDAKLEKASNSNRACFFRRYTETKYVDKFDSLFTVLENGL</sequence>
<proteinExistence type="predicted"/>
<protein>
    <recommendedName>
        <fullName evidence="1">Glycosyl transferase family 1 domain-containing protein</fullName>
    </recommendedName>
</protein>
<reference evidence="2 3" key="1">
    <citation type="journal article" date="2015" name="Genome Announc.">
        <title>Expanding the biotechnology potential of lactobacilli through comparative genomics of 213 strains and associated genera.</title>
        <authorList>
            <person name="Sun Z."/>
            <person name="Harris H.M."/>
            <person name="McCann A."/>
            <person name="Guo C."/>
            <person name="Argimon S."/>
            <person name="Zhang W."/>
            <person name="Yang X."/>
            <person name="Jeffery I.B."/>
            <person name="Cooney J.C."/>
            <person name="Kagawa T.F."/>
            <person name="Liu W."/>
            <person name="Song Y."/>
            <person name="Salvetti E."/>
            <person name="Wrobel A."/>
            <person name="Rasinkangas P."/>
            <person name="Parkhill J."/>
            <person name="Rea M.C."/>
            <person name="O'Sullivan O."/>
            <person name="Ritari J."/>
            <person name="Douillard F.P."/>
            <person name="Paul Ross R."/>
            <person name="Yang R."/>
            <person name="Briner A.E."/>
            <person name="Felis G.E."/>
            <person name="de Vos W.M."/>
            <person name="Barrangou R."/>
            <person name="Klaenhammer T.R."/>
            <person name="Caufield P.W."/>
            <person name="Cui Y."/>
            <person name="Zhang H."/>
            <person name="O'Toole P.W."/>
        </authorList>
    </citation>
    <scope>NUCLEOTIDE SEQUENCE [LARGE SCALE GENOMIC DNA]</scope>
    <source>
        <strain evidence="2 3">DSM 13343</strain>
    </source>
</reference>
<dbReference type="PANTHER" id="PTHR12526">
    <property type="entry name" value="GLYCOSYLTRANSFERASE"/>
    <property type="match status" value="1"/>
</dbReference>
<dbReference type="CDD" id="cd03801">
    <property type="entry name" value="GT4_PimA-like"/>
    <property type="match status" value="1"/>
</dbReference>
<evidence type="ECO:0000313" key="2">
    <source>
        <dbReference type="EMBL" id="KRL42205.1"/>
    </source>
</evidence>
<dbReference type="Gene3D" id="3.40.50.2000">
    <property type="entry name" value="Glycogen Phosphorylase B"/>
    <property type="match status" value="2"/>
</dbReference>
<dbReference type="GO" id="GO:0016757">
    <property type="term" value="F:glycosyltransferase activity"/>
    <property type="evidence" value="ECO:0007669"/>
    <property type="project" value="InterPro"/>
</dbReference>
<dbReference type="PANTHER" id="PTHR12526:SF630">
    <property type="entry name" value="GLYCOSYLTRANSFERASE"/>
    <property type="match status" value="1"/>
</dbReference>
<evidence type="ECO:0000259" key="1">
    <source>
        <dbReference type="Pfam" id="PF00534"/>
    </source>
</evidence>